<evidence type="ECO:0000313" key="2">
    <source>
        <dbReference type="Proteomes" id="UP000515800"/>
    </source>
</evidence>
<dbReference type="Proteomes" id="UP000515800">
    <property type="component" value="Chromosome"/>
</dbReference>
<dbReference type="AlphaFoldDB" id="A0A7G9T7P4"/>
<sequence>MHSDMSGKLIKGKSIVDHIIPITPDNYMDDDITLNPDNLQLLSIEEHNVKTFGKKEKMIFEPNDERKINLF</sequence>
<name>A0A7G9T7P4_9LACO</name>
<accession>A0A7G9T7P4</accession>
<keyword evidence="1" id="KW-0378">Hydrolase</keyword>
<proteinExistence type="predicted"/>
<reference evidence="1 2" key="1">
    <citation type="submission" date="2020-08" db="EMBL/GenBank/DDBJ databases">
        <title>Genome sequence of Weissella diestrammenae KACC 16890T.</title>
        <authorList>
            <person name="Hyun D.-W."/>
            <person name="Bae J.-W."/>
        </authorList>
    </citation>
    <scope>NUCLEOTIDE SEQUENCE [LARGE SCALE GENOMIC DNA]</scope>
    <source>
        <strain evidence="1 2">KACC 16890</strain>
    </source>
</reference>
<evidence type="ECO:0000313" key="1">
    <source>
        <dbReference type="EMBL" id="QNN76119.1"/>
    </source>
</evidence>
<protein>
    <submittedName>
        <fullName evidence="1">HNH endonuclease</fullName>
    </submittedName>
</protein>
<keyword evidence="2" id="KW-1185">Reference proteome</keyword>
<gene>
    <name evidence="1" type="ORF">H9L19_06785</name>
</gene>
<keyword evidence="1" id="KW-0540">Nuclease</keyword>
<keyword evidence="1" id="KW-0255">Endonuclease</keyword>
<organism evidence="1 2">
    <name type="scientific">Weissella diestrammenae</name>
    <dbReference type="NCBI Taxonomy" id="1162633"/>
    <lineage>
        <taxon>Bacteria</taxon>
        <taxon>Bacillati</taxon>
        <taxon>Bacillota</taxon>
        <taxon>Bacilli</taxon>
        <taxon>Lactobacillales</taxon>
        <taxon>Lactobacillaceae</taxon>
        <taxon>Weissella</taxon>
    </lineage>
</organism>
<dbReference type="EMBL" id="CP060724">
    <property type="protein sequence ID" value="QNN76119.1"/>
    <property type="molecule type" value="Genomic_DNA"/>
</dbReference>
<dbReference type="GO" id="GO:0004519">
    <property type="term" value="F:endonuclease activity"/>
    <property type="evidence" value="ECO:0007669"/>
    <property type="project" value="UniProtKB-KW"/>
</dbReference>
<dbReference type="KEGG" id="wdi:H9L19_06785"/>